<feature type="domain" description="UvrD-like helicase C-terminal" evidence="1">
    <location>
        <begin position="812"/>
        <end position="859"/>
    </location>
</feature>
<dbReference type="AlphaFoldDB" id="A0A8X8LDC3"/>
<dbReference type="GO" id="GO:0005524">
    <property type="term" value="F:ATP binding"/>
    <property type="evidence" value="ECO:0007669"/>
    <property type="project" value="InterPro"/>
</dbReference>
<dbReference type="PANTHER" id="PTHR11070">
    <property type="entry name" value="UVRD / RECB / PCRA DNA HELICASE FAMILY MEMBER"/>
    <property type="match status" value="1"/>
</dbReference>
<accession>A0A8X8LDC3</accession>
<dbReference type="RefSeq" id="WP_092722422.1">
    <property type="nucleotide sequence ID" value="NZ_FNNO01000002.1"/>
</dbReference>
<evidence type="ECO:0000313" key="2">
    <source>
        <dbReference type="EMBL" id="SDW41682.1"/>
    </source>
</evidence>
<keyword evidence="3" id="KW-1185">Reference proteome</keyword>
<dbReference type="Gene3D" id="3.40.50.300">
    <property type="entry name" value="P-loop containing nucleotide triphosphate hydrolases"/>
    <property type="match status" value="2"/>
</dbReference>
<gene>
    <name evidence="2" type="ORF">SAMN05444410_102250</name>
</gene>
<organism evidence="2 3">
    <name type="scientific">Hydrobacter penzbergensis</name>
    <dbReference type="NCBI Taxonomy" id="1235997"/>
    <lineage>
        <taxon>Bacteria</taxon>
        <taxon>Pseudomonadati</taxon>
        <taxon>Bacteroidota</taxon>
        <taxon>Chitinophagia</taxon>
        <taxon>Chitinophagales</taxon>
        <taxon>Chitinophagaceae</taxon>
        <taxon>Hydrobacter</taxon>
    </lineage>
</organism>
<dbReference type="Pfam" id="PF13538">
    <property type="entry name" value="UvrD_C_2"/>
    <property type="match status" value="1"/>
</dbReference>
<dbReference type="GO" id="GO:0003677">
    <property type="term" value="F:DNA binding"/>
    <property type="evidence" value="ECO:0007669"/>
    <property type="project" value="InterPro"/>
</dbReference>
<protein>
    <submittedName>
        <fullName evidence="2">Part of AAA domain-containing protein</fullName>
    </submittedName>
</protein>
<dbReference type="SUPFAM" id="SSF52540">
    <property type="entry name" value="P-loop containing nucleoside triphosphate hydrolases"/>
    <property type="match status" value="2"/>
</dbReference>
<name>A0A8X8LDC3_9BACT</name>
<sequence length="876" mass="100955">MKKETIITEILKQRRTEEDQYALHKAVGRADAEVSGVPYNIFWLYNNELDRAYGNFDKQRIVHNHPPAFAIAKNSKLGEVIISRKNGTYKTAKGIIEVDFKSLTTYTPSKTPRVDAINGSIEIPNKKKFLFRSAYELQHLVEEPGLEDKKLDIDQLLKDQLEAETLGKELNKLEREQIETLYNITRYIRDNNELRQQPIPDAIQDGIKRSRIYTGPLVIDGGPGTGKTTTLIHRIKFLIDSTITDYWDKAESLLPELQGNKGWVFFSPNPLLLGFLQNAMAEEGLKASSNRTKVWNNYLNTELLFNYGLVGPDKPFQLYRHSMDSLLNNDPSLLSKLMNDLEKFILKQLKQRIEKSRLFKILDEELKKICLPLVANAASLADADTISRFIIIADDLAENFGEAIKSRIKQINEQLQANTDTIQLRLTRDVDNYPKVISFLKEQFEKRVTMEEEEDDELETEETSTILAAAFNEQVELRKNIKKWFRKYLLNKATTDEKIPEKQKEWIEIVSQHCNDLPTEELANRVLFAKNIIPLIAGSGPLFFRKLTAVYKAFRRTLPEWFESNGLLDAVSRIKKILEEKEARLHYDERCILILFVNTIIRQLQRQNAIVFRNEGDLFIQAFKDQQRFVIGIDEASDFSLLELACMHSFSHPLYNCTTLSGDLMQRMTKDGLSDWEAFIKYLGDVEIRSLQTSYRQSPTLLKLAKFFYEKVTGRKALYDSYTSPSPYEPQPEIKHVSNIEDKIIWIAKKIQAIYRTYGNKIPSIAIFVPTNEMVLSVAKDLKSCDMLADFGIDVQGVTEEGGLMQKGKVGIFNIQNIKGLEFEAVFFIDIDRIEDSNTELLQKYVYVGLSRAAYYLFITYHNKLPDGLDFLSQYE</sequence>
<evidence type="ECO:0000313" key="3">
    <source>
        <dbReference type="Proteomes" id="UP000198711"/>
    </source>
</evidence>
<reference evidence="2 3" key="1">
    <citation type="submission" date="2016-10" db="EMBL/GenBank/DDBJ databases">
        <authorList>
            <person name="Varghese N."/>
            <person name="Submissions S."/>
        </authorList>
    </citation>
    <scope>NUCLEOTIDE SEQUENCE [LARGE SCALE GENOMIC DNA]</scope>
    <source>
        <strain evidence="2 3">DSM 25353</strain>
    </source>
</reference>
<comment type="caution">
    <text evidence="2">The sequence shown here is derived from an EMBL/GenBank/DDBJ whole genome shotgun (WGS) entry which is preliminary data.</text>
</comment>
<dbReference type="InterPro" id="IPR027785">
    <property type="entry name" value="UvrD-like_helicase_C"/>
</dbReference>
<dbReference type="EMBL" id="FNNO01000002">
    <property type="protein sequence ID" value="SDW41682.1"/>
    <property type="molecule type" value="Genomic_DNA"/>
</dbReference>
<proteinExistence type="predicted"/>
<dbReference type="GO" id="GO:0003678">
    <property type="term" value="F:DNA helicase activity"/>
    <property type="evidence" value="ECO:0007669"/>
    <property type="project" value="InterPro"/>
</dbReference>
<dbReference type="Proteomes" id="UP000198711">
    <property type="component" value="Unassembled WGS sequence"/>
</dbReference>
<evidence type="ECO:0000259" key="1">
    <source>
        <dbReference type="Pfam" id="PF13538"/>
    </source>
</evidence>
<dbReference type="InterPro" id="IPR000212">
    <property type="entry name" value="DNA_helicase_UvrD/REP"/>
</dbReference>
<dbReference type="InterPro" id="IPR027417">
    <property type="entry name" value="P-loop_NTPase"/>
</dbReference>